<proteinExistence type="predicted"/>
<reference evidence="1 2" key="1">
    <citation type="journal article" date="2020" name="Cell">
        <title>Large-Scale Comparative Analyses of Tick Genomes Elucidate Their Genetic Diversity and Vector Capacities.</title>
        <authorList>
            <consortium name="Tick Genome and Microbiome Consortium (TIGMIC)"/>
            <person name="Jia N."/>
            <person name="Wang J."/>
            <person name="Shi W."/>
            <person name="Du L."/>
            <person name="Sun Y."/>
            <person name="Zhan W."/>
            <person name="Jiang J.F."/>
            <person name="Wang Q."/>
            <person name="Zhang B."/>
            <person name="Ji P."/>
            <person name="Bell-Sakyi L."/>
            <person name="Cui X.M."/>
            <person name="Yuan T.T."/>
            <person name="Jiang B.G."/>
            <person name="Yang W.F."/>
            <person name="Lam T.T."/>
            <person name="Chang Q.C."/>
            <person name="Ding S.J."/>
            <person name="Wang X.J."/>
            <person name="Zhu J.G."/>
            <person name="Ruan X.D."/>
            <person name="Zhao L."/>
            <person name="Wei J.T."/>
            <person name="Ye R.Z."/>
            <person name="Que T.C."/>
            <person name="Du C.H."/>
            <person name="Zhou Y.H."/>
            <person name="Cheng J.X."/>
            <person name="Dai P.F."/>
            <person name="Guo W.B."/>
            <person name="Han X.H."/>
            <person name="Huang E.J."/>
            <person name="Li L.F."/>
            <person name="Wei W."/>
            <person name="Gao Y.C."/>
            <person name="Liu J.Z."/>
            <person name="Shao H.Z."/>
            <person name="Wang X."/>
            <person name="Wang C.C."/>
            <person name="Yang T.C."/>
            <person name="Huo Q.B."/>
            <person name="Li W."/>
            <person name="Chen H.Y."/>
            <person name="Chen S.E."/>
            <person name="Zhou L.G."/>
            <person name="Ni X.B."/>
            <person name="Tian J.H."/>
            <person name="Sheng Y."/>
            <person name="Liu T."/>
            <person name="Pan Y.S."/>
            <person name="Xia L.Y."/>
            <person name="Li J."/>
            <person name="Zhao F."/>
            <person name="Cao W.C."/>
        </authorList>
    </citation>
    <scope>NUCLEOTIDE SEQUENCE [LARGE SCALE GENOMIC DNA]</scope>
    <source>
        <strain evidence="1">HaeL-2018</strain>
    </source>
</reference>
<gene>
    <name evidence="1" type="ORF">HPB48_016260</name>
</gene>
<dbReference type="Proteomes" id="UP000821853">
    <property type="component" value="Chromosome 3"/>
</dbReference>
<organism evidence="1 2">
    <name type="scientific">Haemaphysalis longicornis</name>
    <name type="common">Bush tick</name>
    <dbReference type="NCBI Taxonomy" id="44386"/>
    <lineage>
        <taxon>Eukaryota</taxon>
        <taxon>Metazoa</taxon>
        <taxon>Ecdysozoa</taxon>
        <taxon>Arthropoda</taxon>
        <taxon>Chelicerata</taxon>
        <taxon>Arachnida</taxon>
        <taxon>Acari</taxon>
        <taxon>Parasitiformes</taxon>
        <taxon>Ixodida</taxon>
        <taxon>Ixodoidea</taxon>
        <taxon>Ixodidae</taxon>
        <taxon>Haemaphysalinae</taxon>
        <taxon>Haemaphysalis</taxon>
    </lineage>
</organism>
<evidence type="ECO:0000313" key="1">
    <source>
        <dbReference type="EMBL" id="KAH9372021.1"/>
    </source>
</evidence>
<dbReference type="EMBL" id="JABSTR010000005">
    <property type="protein sequence ID" value="KAH9372021.1"/>
    <property type="molecule type" value="Genomic_DNA"/>
</dbReference>
<name>A0A9J6G9L2_HAELO</name>
<keyword evidence="2" id="KW-1185">Reference proteome</keyword>
<accession>A0A9J6G9L2</accession>
<comment type="caution">
    <text evidence="1">The sequence shown here is derived from an EMBL/GenBank/DDBJ whole genome shotgun (WGS) entry which is preliminary data.</text>
</comment>
<evidence type="ECO:0000313" key="2">
    <source>
        <dbReference type="Proteomes" id="UP000821853"/>
    </source>
</evidence>
<sequence length="100" mass="11271">MPIQLQSRKPTRWLQPECYLFSSSLCQLGPAVQLNATPVSCTKLLLQFLLALNLEHTRAHKAAVVEKSTSSARLAVVKKILHVYNLHFLRYLRGSSIMPV</sequence>
<protein>
    <submittedName>
        <fullName evidence="1">Uncharacterized protein</fullName>
    </submittedName>
</protein>
<dbReference type="AlphaFoldDB" id="A0A9J6G9L2"/>
<dbReference type="VEuPathDB" id="VectorBase:HLOH_064297"/>